<keyword evidence="3" id="KW-1185">Reference proteome</keyword>
<evidence type="ECO:0000256" key="1">
    <source>
        <dbReference type="SAM" id="MobiDB-lite"/>
    </source>
</evidence>
<protein>
    <submittedName>
        <fullName evidence="2">Uncharacterized protein</fullName>
    </submittedName>
</protein>
<proteinExistence type="predicted"/>
<name>A0A4C1TQQ4_EUMVA</name>
<organism evidence="2 3">
    <name type="scientific">Eumeta variegata</name>
    <name type="common">Bagworm moth</name>
    <name type="synonym">Eumeta japonica</name>
    <dbReference type="NCBI Taxonomy" id="151549"/>
    <lineage>
        <taxon>Eukaryota</taxon>
        <taxon>Metazoa</taxon>
        <taxon>Ecdysozoa</taxon>
        <taxon>Arthropoda</taxon>
        <taxon>Hexapoda</taxon>
        <taxon>Insecta</taxon>
        <taxon>Pterygota</taxon>
        <taxon>Neoptera</taxon>
        <taxon>Endopterygota</taxon>
        <taxon>Lepidoptera</taxon>
        <taxon>Glossata</taxon>
        <taxon>Ditrysia</taxon>
        <taxon>Tineoidea</taxon>
        <taxon>Psychidae</taxon>
        <taxon>Oiketicinae</taxon>
        <taxon>Eumeta</taxon>
    </lineage>
</organism>
<feature type="region of interest" description="Disordered" evidence="1">
    <location>
        <begin position="165"/>
        <end position="193"/>
    </location>
</feature>
<reference evidence="2 3" key="1">
    <citation type="journal article" date="2019" name="Commun. Biol.">
        <title>The bagworm genome reveals a unique fibroin gene that provides high tensile strength.</title>
        <authorList>
            <person name="Kono N."/>
            <person name="Nakamura H."/>
            <person name="Ohtoshi R."/>
            <person name="Tomita M."/>
            <person name="Numata K."/>
            <person name="Arakawa K."/>
        </authorList>
    </citation>
    <scope>NUCLEOTIDE SEQUENCE [LARGE SCALE GENOMIC DNA]</scope>
</reference>
<feature type="region of interest" description="Disordered" evidence="1">
    <location>
        <begin position="1"/>
        <end position="35"/>
    </location>
</feature>
<dbReference type="AlphaFoldDB" id="A0A4C1TQQ4"/>
<feature type="compositionally biased region" description="Polar residues" evidence="1">
    <location>
        <begin position="1"/>
        <end position="27"/>
    </location>
</feature>
<dbReference type="Proteomes" id="UP000299102">
    <property type="component" value="Unassembled WGS sequence"/>
</dbReference>
<gene>
    <name evidence="2" type="ORF">EVAR_93679_1</name>
</gene>
<evidence type="ECO:0000313" key="3">
    <source>
        <dbReference type="Proteomes" id="UP000299102"/>
    </source>
</evidence>
<evidence type="ECO:0000313" key="2">
    <source>
        <dbReference type="EMBL" id="GBP16313.1"/>
    </source>
</evidence>
<comment type="caution">
    <text evidence="2">The sequence shown here is derived from an EMBL/GenBank/DDBJ whole genome shotgun (WGS) entry which is preliminary data.</text>
</comment>
<sequence>MESEFPQTKTGVGIKNGTTSGSENQSSRFRKTEREQDSDRHFDFIMGGATRILVVNALRGQSCFGSSHQCVADLLGRNKIFYGGMNGLIEKGGINEEGGVLVEGSCQAKLISVVFDEAVIKCTRFEGGASRWAQYRLEKVFTAHSFKRRNHEALFYGPSGSGTVWPSQAMPRQESTHTPRPHATPAGTSDPDA</sequence>
<accession>A0A4C1TQQ4</accession>
<dbReference type="EMBL" id="BGZK01000078">
    <property type="protein sequence ID" value="GBP16313.1"/>
    <property type="molecule type" value="Genomic_DNA"/>
</dbReference>